<evidence type="ECO:0000259" key="6">
    <source>
        <dbReference type="PROSITE" id="PS50850"/>
    </source>
</evidence>
<protein>
    <submittedName>
        <fullName evidence="7">D-galactonate transporter</fullName>
    </submittedName>
</protein>
<dbReference type="GO" id="GO:0022857">
    <property type="term" value="F:transmembrane transporter activity"/>
    <property type="evidence" value="ECO:0007669"/>
    <property type="project" value="InterPro"/>
</dbReference>
<comment type="subcellular location">
    <subcellularLocation>
        <location evidence="1">Membrane</location>
        <topology evidence="1">Multi-pass membrane protein</topology>
    </subcellularLocation>
</comment>
<feature type="transmembrane region" description="Helical" evidence="5">
    <location>
        <begin position="96"/>
        <end position="117"/>
    </location>
</feature>
<dbReference type="SUPFAM" id="SSF103473">
    <property type="entry name" value="MFS general substrate transporter"/>
    <property type="match status" value="1"/>
</dbReference>
<feature type="transmembrane region" description="Helical" evidence="5">
    <location>
        <begin position="290"/>
        <end position="311"/>
    </location>
</feature>
<name>A0A5B9W0F5_9BACT</name>
<dbReference type="InterPro" id="IPR020846">
    <property type="entry name" value="MFS_dom"/>
</dbReference>
<proteinExistence type="predicted"/>
<dbReference type="PANTHER" id="PTHR11662">
    <property type="entry name" value="SOLUTE CARRIER FAMILY 17"/>
    <property type="match status" value="1"/>
</dbReference>
<evidence type="ECO:0000313" key="8">
    <source>
        <dbReference type="Proteomes" id="UP000324233"/>
    </source>
</evidence>
<dbReference type="KEGG" id="agv:OJF2_23000"/>
<feature type="transmembrane region" description="Helical" evidence="5">
    <location>
        <begin position="453"/>
        <end position="473"/>
    </location>
</feature>
<keyword evidence="2 5" id="KW-0812">Transmembrane</keyword>
<feature type="transmembrane region" description="Helical" evidence="5">
    <location>
        <begin position="147"/>
        <end position="168"/>
    </location>
</feature>
<dbReference type="RefSeq" id="WP_246196495.1">
    <property type="nucleotide sequence ID" value="NZ_CP042997.1"/>
</dbReference>
<dbReference type="InterPro" id="IPR011701">
    <property type="entry name" value="MFS"/>
</dbReference>
<dbReference type="EMBL" id="CP042997">
    <property type="protein sequence ID" value="QEH33771.1"/>
    <property type="molecule type" value="Genomic_DNA"/>
</dbReference>
<evidence type="ECO:0000313" key="7">
    <source>
        <dbReference type="EMBL" id="QEH33771.1"/>
    </source>
</evidence>
<dbReference type="Proteomes" id="UP000324233">
    <property type="component" value="Chromosome"/>
</dbReference>
<keyword evidence="3 5" id="KW-1133">Transmembrane helix</keyword>
<evidence type="ECO:0000256" key="3">
    <source>
        <dbReference type="ARBA" id="ARBA00022989"/>
    </source>
</evidence>
<evidence type="ECO:0000256" key="5">
    <source>
        <dbReference type="SAM" id="Phobius"/>
    </source>
</evidence>
<feature type="transmembrane region" description="Helical" evidence="5">
    <location>
        <begin position="226"/>
        <end position="244"/>
    </location>
</feature>
<dbReference type="InterPro" id="IPR036259">
    <property type="entry name" value="MFS_trans_sf"/>
</dbReference>
<evidence type="ECO:0000256" key="1">
    <source>
        <dbReference type="ARBA" id="ARBA00004141"/>
    </source>
</evidence>
<feature type="transmembrane region" description="Helical" evidence="5">
    <location>
        <begin position="387"/>
        <end position="407"/>
    </location>
</feature>
<feature type="transmembrane region" description="Helical" evidence="5">
    <location>
        <begin position="363"/>
        <end position="381"/>
    </location>
</feature>
<keyword evidence="8" id="KW-1185">Reference proteome</keyword>
<organism evidence="7 8">
    <name type="scientific">Aquisphaera giovannonii</name>
    <dbReference type="NCBI Taxonomy" id="406548"/>
    <lineage>
        <taxon>Bacteria</taxon>
        <taxon>Pseudomonadati</taxon>
        <taxon>Planctomycetota</taxon>
        <taxon>Planctomycetia</taxon>
        <taxon>Isosphaerales</taxon>
        <taxon>Isosphaeraceae</taxon>
        <taxon>Aquisphaera</taxon>
    </lineage>
</organism>
<feature type="transmembrane region" description="Helical" evidence="5">
    <location>
        <begin position="250"/>
        <end position="269"/>
    </location>
</feature>
<feature type="domain" description="Major facilitator superfamily (MFS) profile" evidence="6">
    <location>
        <begin position="24"/>
        <end position="476"/>
    </location>
</feature>
<dbReference type="Pfam" id="PF07690">
    <property type="entry name" value="MFS_1"/>
    <property type="match status" value="1"/>
</dbReference>
<feature type="transmembrane region" description="Helical" evidence="5">
    <location>
        <begin position="20"/>
        <end position="38"/>
    </location>
</feature>
<feature type="transmembrane region" description="Helical" evidence="5">
    <location>
        <begin position="419"/>
        <end position="441"/>
    </location>
</feature>
<dbReference type="Gene3D" id="1.20.1250.20">
    <property type="entry name" value="MFS general substrate transporter like domains"/>
    <property type="match status" value="2"/>
</dbReference>
<dbReference type="InterPro" id="IPR050382">
    <property type="entry name" value="MFS_Na/Anion_cotransporter"/>
</dbReference>
<dbReference type="GO" id="GO:0016020">
    <property type="term" value="C:membrane"/>
    <property type="evidence" value="ECO:0007669"/>
    <property type="project" value="UniProtKB-SubCell"/>
</dbReference>
<keyword evidence="4 5" id="KW-0472">Membrane</keyword>
<feature type="transmembrane region" description="Helical" evidence="5">
    <location>
        <begin position="59"/>
        <end position="76"/>
    </location>
</feature>
<dbReference type="PANTHER" id="PTHR11662:SF399">
    <property type="entry name" value="FI19708P1-RELATED"/>
    <property type="match status" value="1"/>
</dbReference>
<dbReference type="AlphaFoldDB" id="A0A5B9W0F5"/>
<reference evidence="7 8" key="1">
    <citation type="submission" date="2019-08" db="EMBL/GenBank/DDBJ databases">
        <title>Deep-cultivation of Planctomycetes and their phenomic and genomic characterization uncovers novel biology.</title>
        <authorList>
            <person name="Wiegand S."/>
            <person name="Jogler M."/>
            <person name="Boedeker C."/>
            <person name="Pinto D."/>
            <person name="Vollmers J."/>
            <person name="Rivas-Marin E."/>
            <person name="Kohn T."/>
            <person name="Peeters S.H."/>
            <person name="Heuer A."/>
            <person name="Rast P."/>
            <person name="Oberbeckmann S."/>
            <person name="Bunk B."/>
            <person name="Jeske O."/>
            <person name="Meyerdierks A."/>
            <person name="Storesund J.E."/>
            <person name="Kallscheuer N."/>
            <person name="Luecker S."/>
            <person name="Lage O.M."/>
            <person name="Pohl T."/>
            <person name="Merkel B.J."/>
            <person name="Hornburger P."/>
            <person name="Mueller R.-W."/>
            <person name="Bruemmer F."/>
            <person name="Labrenz M."/>
            <person name="Spormann A.M."/>
            <person name="Op den Camp H."/>
            <person name="Overmann J."/>
            <person name="Amann R."/>
            <person name="Jetten M.S.M."/>
            <person name="Mascher T."/>
            <person name="Medema M.H."/>
            <person name="Devos D.P."/>
            <person name="Kaster A.-K."/>
            <person name="Ovreas L."/>
            <person name="Rohde M."/>
            <person name="Galperin M.Y."/>
            <person name="Jogler C."/>
        </authorList>
    </citation>
    <scope>NUCLEOTIDE SEQUENCE [LARGE SCALE GENOMIC DNA]</scope>
    <source>
        <strain evidence="7 8">OJF2</strain>
    </source>
</reference>
<sequence length="483" mass="50389">MSAGAAEVESEIVAPRAPRWAWGLCWLMFASTVLCYMDRQAMALVGPLIRAEYGLTNESYGWVLAAFSLTYAAFQVPAGQIADRRDVRAVYASAVGWWSAAGLAAAFAPGLGILLACRALLGVGESFNWPCALRVTSRILPPADRGLGSGIFNSGAAVGAVLTPLVVTPLAARYGWRAAFVAVGSIGFLWIVPWLRLSRRLPSPAATEARGAVPADGGRLDSPARLAYALLAIASALVACSASLFGLPAIWWAVATLMVGGLAVARALPPQDAGPAWASSLSRIVRLRRFWVLVAVGVSINLCWHFLVNWLPSYLQDDRKMAFLKGGLVSALPYLAADAGNLLGGGATRGLARRGPGTRRARLAVMAASSVLASFGAWVGWVDNDAVVVALLMIMALGTAAYMANYFSACQEVSAEHTGLVVGVLGGLGNLFVAGFLPVAGRIKDATGGFSPVFVAAGLLPFVGLAAMAWGWGKDSPESPESA</sequence>
<gene>
    <name evidence="7" type="primary">dgoT_1</name>
    <name evidence="7" type="ORF">OJF2_23000</name>
</gene>
<dbReference type="PROSITE" id="PS50850">
    <property type="entry name" value="MFS"/>
    <property type="match status" value="1"/>
</dbReference>
<accession>A0A5B9W0F5</accession>
<evidence type="ECO:0000256" key="2">
    <source>
        <dbReference type="ARBA" id="ARBA00022692"/>
    </source>
</evidence>
<feature type="transmembrane region" description="Helical" evidence="5">
    <location>
        <begin position="174"/>
        <end position="195"/>
    </location>
</feature>
<evidence type="ECO:0000256" key="4">
    <source>
        <dbReference type="ARBA" id="ARBA00023136"/>
    </source>
</evidence>